<evidence type="ECO:0000256" key="1">
    <source>
        <dbReference type="ARBA" id="ARBA00008001"/>
    </source>
</evidence>
<dbReference type="EMBL" id="JAGKQH010000014">
    <property type="protein sequence ID" value="KAG6581580.1"/>
    <property type="molecule type" value="Genomic_DNA"/>
</dbReference>
<evidence type="ECO:0000256" key="6">
    <source>
        <dbReference type="ARBA" id="ARBA00022695"/>
    </source>
</evidence>
<keyword evidence="8 13" id="KW-0460">Magnesium</keyword>
<evidence type="ECO:0000256" key="2">
    <source>
        <dbReference type="ARBA" id="ARBA00012493"/>
    </source>
</evidence>
<comment type="caution">
    <text evidence="15">The sequence shown here is derived from an EMBL/GenBank/DDBJ whole genome shotgun (WGS) entry which is preliminary data.</text>
</comment>
<comment type="function">
    <text evidence="13">Telomerase is a ribonucleoprotein enzyme essential for the replication of chromosome termini in most eukaryotes. It elongates telomeres. It is a reverse transcriptase that adds simple sequence repeats to chromosome ends by copying a template sequence within the RNA component of the enzyme.</text>
</comment>
<dbReference type="CDD" id="cd01648">
    <property type="entry name" value="TERT"/>
    <property type="match status" value="1"/>
</dbReference>
<comment type="catalytic activity">
    <reaction evidence="12 13">
        <text>DNA(n) + a 2'-deoxyribonucleoside 5'-triphosphate = DNA(n+1) + diphosphate</text>
        <dbReference type="Rhea" id="RHEA:22508"/>
        <dbReference type="Rhea" id="RHEA-COMP:17339"/>
        <dbReference type="Rhea" id="RHEA-COMP:17340"/>
        <dbReference type="ChEBI" id="CHEBI:33019"/>
        <dbReference type="ChEBI" id="CHEBI:61560"/>
        <dbReference type="ChEBI" id="CHEBI:173112"/>
        <dbReference type="EC" id="2.7.7.49"/>
    </reaction>
</comment>
<organism evidence="15 16">
    <name type="scientific">Cucurbita argyrosperma subsp. sororia</name>
    <dbReference type="NCBI Taxonomy" id="37648"/>
    <lineage>
        <taxon>Eukaryota</taxon>
        <taxon>Viridiplantae</taxon>
        <taxon>Streptophyta</taxon>
        <taxon>Embryophyta</taxon>
        <taxon>Tracheophyta</taxon>
        <taxon>Spermatophyta</taxon>
        <taxon>Magnoliopsida</taxon>
        <taxon>eudicotyledons</taxon>
        <taxon>Gunneridae</taxon>
        <taxon>Pentapetalae</taxon>
        <taxon>rosids</taxon>
        <taxon>fabids</taxon>
        <taxon>Cucurbitales</taxon>
        <taxon>Cucurbitaceae</taxon>
        <taxon>Cucurbiteae</taxon>
        <taxon>Cucurbita</taxon>
    </lineage>
</organism>
<dbReference type="GO" id="GO:0042162">
    <property type="term" value="F:telomeric DNA binding"/>
    <property type="evidence" value="ECO:0007669"/>
    <property type="project" value="TreeGrafter"/>
</dbReference>
<dbReference type="AlphaFoldDB" id="A0AAV6MH93"/>
<keyword evidence="10 13" id="KW-0695">RNA-directed DNA polymerase</keyword>
<dbReference type="Proteomes" id="UP000685013">
    <property type="component" value="Chromosome 14"/>
</dbReference>
<dbReference type="InterPro" id="IPR003545">
    <property type="entry name" value="Telomerase_RT"/>
</dbReference>
<sequence length="1251" mass="143711">MSMRKKRRVPEVLWRLFRHRARTLAETITSLLPPADCRCERRRCLHCSGAAPEGFLLRPGDPRAYRDLLTQCYVVVSEKASPRSDFSNESHWSLHEIVVRTIEIIISTQRVDSNLICSGFDKFTRSSPVVDLLTCPAWDLLLSRVRDDMMVYLLMHTSIFLPQPKKTHYQVAGLPINNLCIKLSEYSAVSPNQSNLFGKHGLQKRKRDGDQPCGSFIDTCPPSHTEYFSGCKSSYCQSSCWDQEDKQFQLGSLNIISQSISIPTPTLENNSDRKSEKLSMSVTELGKRSRPFKWQRERKRRLLDSGNSWGLTPCTSTYSDKNTLHEKPPNQFSAHSCHSHKQARKNIEEVYINRKSMFYNLDCSSAIPLKGNILRSLKPNFAGSDSLARYIFGSYDANGNAPSSLLICNDGTCPFGSKCLYHSLTKLLKVLIRRSHNCQYVRLLDKHCGAPSVDQISIGNSGSIFECHGSELNRDIGEGTRGSDVKHSKNYLEAIDPQFAAKFYCPKNQVVSFIWAVCRSIVPADMLGTCSNWRILRRNISKFINLRRFENFSLKQAMHKLKTSWFPFLSDKHSLCCQNGKVSNSVEQRRVMHEGFSMSKEAAYMMKRNLTESWIYWLFSHLIVPLIQAHFYVTETEFGKQDVYFFRKSIWEKLTKGATTSFKDKGYCNLNDSAVRNILANRSFGFSKLRLCPKENGVRILANLKAYSRMPTEEFYFKDGQSCVVHGKKKPIKFDYYKSVNNVLRDTHAVLKGIKLKEPELLGSSVFDYNDVYKKLRILLLGLEKAKASMPDLFLVVSDVSNAFDSIDQDKLLDVMKNIIVKDEYHLKQYHHVLCTKKTLWVHENVMLVDPNMSPRFSPPQFHSLHSVLVNQDLRSFLNKEKLFYTLREHVKRNVMQFDKKFYLQRTGIPQGSVLSSLLCSLYFGDLERKVIFPFLGRVIESKADNPSVRQNCLDPSISLSSKEDEMITNPSYLLLRFIDDFLFISTSKHLAENFLFRLQRGFREYNCYMNERKFGLSFDVGNTSGFVSKRVYVGKDGVSFLRWSGLLINCQSLEIQADYTKYLNNHLNSTLTVCWKGKPGHHLKAKLCDYLRPKCHPVFFDLNINTAAVVRLNIFQAFLLCAMKFHCYICHLSYMCKFSRNFLLNIILRSLRYMDVLVTNRMSSIQLDSLPRPRLQLEDGEVEWLGLNAYVQALTRKQARHARLLSLLKSRLIAHQLSGCISSDLIYAVDRSHSSLLWKIKCSGKGVTKA</sequence>
<feature type="non-terminal residue" evidence="15">
    <location>
        <position position="1"/>
    </location>
</feature>
<dbReference type="PROSITE" id="PS50878">
    <property type="entry name" value="RT_POL"/>
    <property type="match status" value="1"/>
</dbReference>
<dbReference type="PANTHER" id="PTHR12066:SF0">
    <property type="entry name" value="TELOMERASE REVERSE TRANSCRIPTASE"/>
    <property type="match status" value="1"/>
</dbReference>
<evidence type="ECO:0000256" key="7">
    <source>
        <dbReference type="ARBA" id="ARBA00022723"/>
    </source>
</evidence>
<evidence type="ECO:0000313" key="16">
    <source>
        <dbReference type="Proteomes" id="UP000685013"/>
    </source>
</evidence>
<dbReference type="GO" id="GO:0003720">
    <property type="term" value="F:telomerase activity"/>
    <property type="evidence" value="ECO:0007669"/>
    <property type="project" value="InterPro"/>
</dbReference>
<evidence type="ECO:0000256" key="12">
    <source>
        <dbReference type="ARBA" id="ARBA00048173"/>
    </source>
</evidence>
<evidence type="ECO:0000256" key="8">
    <source>
        <dbReference type="ARBA" id="ARBA00022842"/>
    </source>
</evidence>
<dbReference type="Pfam" id="PF12009">
    <property type="entry name" value="Telomerase_RBD"/>
    <property type="match status" value="1"/>
</dbReference>
<evidence type="ECO:0000313" key="15">
    <source>
        <dbReference type="EMBL" id="KAG6581580.1"/>
    </source>
</evidence>
<keyword evidence="6 13" id="KW-0548">Nucleotidyltransferase</keyword>
<accession>A0AAV6MH93</accession>
<keyword evidence="11 13" id="KW-0539">Nucleus</keyword>
<dbReference type="GO" id="GO:0000781">
    <property type="term" value="C:chromosome, telomeric region"/>
    <property type="evidence" value="ECO:0007669"/>
    <property type="project" value="UniProtKB-SubCell"/>
</dbReference>
<evidence type="ECO:0000256" key="5">
    <source>
        <dbReference type="ARBA" id="ARBA00022679"/>
    </source>
</evidence>
<reference evidence="15 16" key="1">
    <citation type="journal article" date="2021" name="Hortic Res">
        <title>The domestication of Cucurbita argyrosperma as revealed by the genome of its wild relative.</title>
        <authorList>
            <person name="Barrera-Redondo J."/>
            <person name="Sanchez-de la Vega G."/>
            <person name="Aguirre-Liguori J.A."/>
            <person name="Castellanos-Morales G."/>
            <person name="Gutierrez-Guerrero Y.T."/>
            <person name="Aguirre-Dugua X."/>
            <person name="Aguirre-Planter E."/>
            <person name="Tenaillon M.I."/>
            <person name="Lira-Saade R."/>
            <person name="Eguiarte L.E."/>
        </authorList>
    </citation>
    <scope>NUCLEOTIDE SEQUENCE [LARGE SCALE GENOMIC DNA]</scope>
    <source>
        <strain evidence="15">JBR-2021</strain>
    </source>
</reference>
<proteinExistence type="inferred from homology"/>
<comment type="similarity">
    <text evidence="1 13">Belongs to the reverse transcriptase family. Telomerase subfamily.</text>
</comment>
<dbReference type="GO" id="GO:0046872">
    <property type="term" value="F:metal ion binding"/>
    <property type="evidence" value="ECO:0007669"/>
    <property type="project" value="UniProtKB-KW"/>
</dbReference>
<evidence type="ECO:0000256" key="11">
    <source>
        <dbReference type="ARBA" id="ARBA00023242"/>
    </source>
</evidence>
<dbReference type="GO" id="GO:0070034">
    <property type="term" value="F:telomerase RNA binding"/>
    <property type="evidence" value="ECO:0007669"/>
    <property type="project" value="TreeGrafter"/>
</dbReference>
<dbReference type="Pfam" id="PF21399">
    <property type="entry name" value="TERT_C"/>
    <property type="match status" value="1"/>
</dbReference>
<dbReference type="GO" id="GO:0000333">
    <property type="term" value="C:telomerase catalytic core complex"/>
    <property type="evidence" value="ECO:0007669"/>
    <property type="project" value="TreeGrafter"/>
</dbReference>
<keyword evidence="16" id="KW-1185">Reference proteome</keyword>
<dbReference type="EC" id="2.7.7.49" evidence="2 13"/>
<dbReference type="PANTHER" id="PTHR12066">
    <property type="entry name" value="TELOMERASE REVERSE TRANSCRIPTASE"/>
    <property type="match status" value="1"/>
</dbReference>
<gene>
    <name evidence="15" type="primary">TERT</name>
    <name evidence="15" type="ORF">SDJN03_21582</name>
</gene>
<evidence type="ECO:0000256" key="13">
    <source>
        <dbReference type="RuleBase" id="RU365061"/>
    </source>
</evidence>
<keyword evidence="7 13" id="KW-0479">Metal-binding</keyword>
<dbReference type="InterPro" id="IPR000477">
    <property type="entry name" value="RT_dom"/>
</dbReference>
<evidence type="ECO:0000256" key="4">
    <source>
        <dbReference type="ARBA" id="ARBA00022454"/>
    </source>
</evidence>
<evidence type="ECO:0000259" key="14">
    <source>
        <dbReference type="PROSITE" id="PS50878"/>
    </source>
</evidence>
<dbReference type="InterPro" id="IPR021891">
    <property type="entry name" value="Telomerase_RBD"/>
</dbReference>
<dbReference type="GO" id="GO:0007004">
    <property type="term" value="P:telomere maintenance via telomerase"/>
    <property type="evidence" value="ECO:0007669"/>
    <property type="project" value="TreeGrafter"/>
</dbReference>
<name>A0AAV6MH93_9ROSI</name>
<evidence type="ECO:0000256" key="10">
    <source>
        <dbReference type="ARBA" id="ARBA00022918"/>
    </source>
</evidence>
<feature type="domain" description="Reverse transcriptase" evidence="14">
    <location>
        <begin position="673"/>
        <end position="1049"/>
    </location>
</feature>
<evidence type="ECO:0000256" key="9">
    <source>
        <dbReference type="ARBA" id="ARBA00022895"/>
    </source>
</evidence>
<dbReference type="SMART" id="SM00975">
    <property type="entry name" value="Telomerase_RBD"/>
    <property type="match status" value="1"/>
</dbReference>
<evidence type="ECO:0000256" key="3">
    <source>
        <dbReference type="ARBA" id="ARBA00016182"/>
    </source>
</evidence>
<keyword evidence="4 13" id="KW-0158">Chromosome</keyword>
<protein>
    <recommendedName>
        <fullName evidence="3 13">Telomerase reverse transcriptase</fullName>
        <ecNumber evidence="2 13">2.7.7.49</ecNumber>
    </recommendedName>
    <alternativeName>
        <fullName evidence="13">Telomerase catalytic subunit</fullName>
    </alternativeName>
</protein>
<dbReference type="InterPro" id="IPR049139">
    <property type="entry name" value="TERT_C"/>
</dbReference>
<comment type="subcellular location">
    <subcellularLocation>
        <location evidence="13">Nucleus</location>
    </subcellularLocation>
    <subcellularLocation>
        <location evidence="13">Chromosome</location>
        <location evidence="13">Telomere</location>
    </subcellularLocation>
</comment>
<keyword evidence="5 13" id="KW-0808">Transferase</keyword>
<keyword evidence="9 13" id="KW-0779">Telomere</keyword>